<dbReference type="GO" id="GO:0006508">
    <property type="term" value="P:proteolysis"/>
    <property type="evidence" value="ECO:0007669"/>
    <property type="project" value="InterPro"/>
</dbReference>
<proteinExistence type="inferred from homology"/>
<reference evidence="3 4" key="1">
    <citation type="submission" date="2018-11" db="EMBL/GenBank/DDBJ databases">
        <authorList>
            <consortium name="Pathogen Informatics"/>
        </authorList>
    </citation>
    <scope>NUCLEOTIDE SEQUENCE [LARGE SCALE GENOMIC DNA]</scope>
</reference>
<dbReference type="EMBL" id="UYYB01111228">
    <property type="protein sequence ID" value="VDM81049.1"/>
    <property type="molecule type" value="Genomic_DNA"/>
</dbReference>
<evidence type="ECO:0000256" key="1">
    <source>
        <dbReference type="ARBA" id="ARBA00008455"/>
    </source>
</evidence>
<dbReference type="InterPro" id="IPR013128">
    <property type="entry name" value="Peptidase_C1A"/>
</dbReference>
<sequence>MCQSGYKIPYEKDKLWGDTTYELPNDEKLIRQEILKNGPVVATFIVYTDFFYYKEGIYTHTAGKKEGSHAVKVIGWGTENGVDYWLLANSFNTDWGEDGGYFRFLRGKDHCGIESKMVAGTMKVAQKADK</sequence>
<dbReference type="AlphaFoldDB" id="A0A3P7JM76"/>
<evidence type="ECO:0000313" key="4">
    <source>
        <dbReference type="Proteomes" id="UP000270094"/>
    </source>
</evidence>
<dbReference type="OrthoDB" id="5847537at2759"/>
<organism evidence="3 4">
    <name type="scientific">Strongylus vulgaris</name>
    <name type="common">Blood worm</name>
    <dbReference type="NCBI Taxonomy" id="40348"/>
    <lineage>
        <taxon>Eukaryota</taxon>
        <taxon>Metazoa</taxon>
        <taxon>Ecdysozoa</taxon>
        <taxon>Nematoda</taxon>
        <taxon>Chromadorea</taxon>
        <taxon>Rhabditida</taxon>
        <taxon>Rhabditina</taxon>
        <taxon>Rhabditomorpha</taxon>
        <taxon>Strongyloidea</taxon>
        <taxon>Strongylidae</taxon>
        <taxon>Strongylus</taxon>
    </lineage>
</organism>
<dbReference type="PROSITE" id="PS00639">
    <property type="entry name" value="THIOL_PROTEASE_HIS"/>
    <property type="match status" value="1"/>
</dbReference>
<dbReference type="Pfam" id="PF00112">
    <property type="entry name" value="Peptidase_C1"/>
    <property type="match status" value="1"/>
</dbReference>
<feature type="domain" description="Peptidase C1A papain C-terminal" evidence="2">
    <location>
        <begin position="1"/>
        <end position="121"/>
    </location>
</feature>
<comment type="similarity">
    <text evidence="1">Belongs to the peptidase C1 family.</text>
</comment>
<dbReference type="PANTHER" id="PTHR12411">
    <property type="entry name" value="CYSTEINE PROTEASE FAMILY C1-RELATED"/>
    <property type="match status" value="1"/>
</dbReference>
<dbReference type="Proteomes" id="UP000270094">
    <property type="component" value="Unassembled WGS sequence"/>
</dbReference>
<dbReference type="SMART" id="SM00645">
    <property type="entry name" value="Pept_C1"/>
    <property type="match status" value="1"/>
</dbReference>
<keyword evidence="4" id="KW-1185">Reference proteome</keyword>
<name>A0A3P7JM76_STRVU</name>
<dbReference type="GO" id="GO:0008234">
    <property type="term" value="F:cysteine-type peptidase activity"/>
    <property type="evidence" value="ECO:0007669"/>
    <property type="project" value="InterPro"/>
</dbReference>
<gene>
    <name evidence="3" type="ORF">SVUK_LOCUS16047</name>
</gene>
<dbReference type="InterPro" id="IPR000668">
    <property type="entry name" value="Peptidase_C1A_C"/>
</dbReference>
<dbReference type="SUPFAM" id="SSF54001">
    <property type="entry name" value="Cysteine proteinases"/>
    <property type="match status" value="1"/>
</dbReference>
<dbReference type="InterPro" id="IPR025660">
    <property type="entry name" value="Pept_his_AS"/>
</dbReference>
<accession>A0A3P7JM76</accession>
<dbReference type="Gene3D" id="3.90.70.10">
    <property type="entry name" value="Cysteine proteinases"/>
    <property type="match status" value="1"/>
</dbReference>
<evidence type="ECO:0000259" key="2">
    <source>
        <dbReference type="SMART" id="SM00645"/>
    </source>
</evidence>
<evidence type="ECO:0000313" key="3">
    <source>
        <dbReference type="EMBL" id="VDM81049.1"/>
    </source>
</evidence>
<protein>
    <recommendedName>
        <fullName evidence="2">Peptidase C1A papain C-terminal domain-containing protein</fullName>
    </recommendedName>
</protein>
<dbReference type="InterPro" id="IPR038765">
    <property type="entry name" value="Papain-like_cys_pep_sf"/>
</dbReference>